<dbReference type="InterPro" id="IPR021317">
    <property type="entry name" value="DUF2917"/>
</dbReference>
<gene>
    <name evidence="1" type="ORF">KI810_02915</name>
</gene>
<proteinExistence type="predicted"/>
<reference evidence="1 2" key="1">
    <citation type="submission" date="2021-05" db="EMBL/GenBank/DDBJ databases">
        <title>The draft genome of Geobacter luticola JCM 17780.</title>
        <authorList>
            <person name="Xu Z."/>
            <person name="Masuda Y."/>
            <person name="Itoh H."/>
            <person name="Senoo K."/>
        </authorList>
    </citation>
    <scope>NUCLEOTIDE SEQUENCE [LARGE SCALE GENOMIC DNA]</scope>
    <source>
        <strain evidence="1 2">JCM 17780</strain>
    </source>
</reference>
<protein>
    <submittedName>
        <fullName evidence="1">DUF2917 domain-containing protein</fullName>
    </submittedName>
</protein>
<accession>A0ABS5SBI4</accession>
<comment type="caution">
    <text evidence="1">The sequence shown here is derived from an EMBL/GenBank/DDBJ whole genome shotgun (WGS) entry which is preliminary data.</text>
</comment>
<dbReference type="EMBL" id="JAHCVK010000001">
    <property type="protein sequence ID" value="MBT0651992.1"/>
    <property type="molecule type" value="Genomic_DNA"/>
</dbReference>
<name>A0ABS5SBI4_9BACT</name>
<dbReference type="Proteomes" id="UP000756860">
    <property type="component" value="Unassembled WGS sequence"/>
</dbReference>
<organism evidence="1 2">
    <name type="scientific">Geomobilimonas luticola</name>
    <dbReference type="NCBI Taxonomy" id="1114878"/>
    <lineage>
        <taxon>Bacteria</taxon>
        <taxon>Pseudomonadati</taxon>
        <taxon>Thermodesulfobacteriota</taxon>
        <taxon>Desulfuromonadia</taxon>
        <taxon>Geobacterales</taxon>
        <taxon>Geobacteraceae</taxon>
        <taxon>Geomobilimonas</taxon>
    </lineage>
</organism>
<sequence>MEIGLDNGAVLGIDGRGQGFVLRCLAGCLWVTRGDGRDYFIKAGKTMEFGRSDSVVVEAWGEARVLFVTPVGKEREGIVAPAWHLVSTP</sequence>
<dbReference type="RefSeq" id="WP_214173971.1">
    <property type="nucleotide sequence ID" value="NZ_JAHCVK010000001.1"/>
</dbReference>
<evidence type="ECO:0000313" key="2">
    <source>
        <dbReference type="Proteomes" id="UP000756860"/>
    </source>
</evidence>
<keyword evidence="2" id="KW-1185">Reference proteome</keyword>
<evidence type="ECO:0000313" key="1">
    <source>
        <dbReference type="EMBL" id="MBT0651992.1"/>
    </source>
</evidence>
<dbReference type="Pfam" id="PF11142">
    <property type="entry name" value="DUF2917"/>
    <property type="match status" value="1"/>
</dbReference>